<evidence type="ECO:0000313" key="12">
    <source>
        <dbReference type="Proteomes" id="UP001054821"/>
    </source>
</evidence>
<evidence type="ECO:0000256" key="1">
    <source>
        <dbReference type="ARBA" id="ARBA00004479"/>
    </source>
</evidence>
<evidence type="ECO:0000256" key="4">
    <source>
        <dbReference type="ARBA" id="ARBA00022729"/>
    </source>
</evidence>
<evidence type="ECO:0000256" key="2">
    <source>
        <dbReference type="ARBA" id="ARBA00022614"/>
    </source>
</evidence>
<reference evidence="11 12" key="1">
    <citation type="journal article" date="2022" name="G3 (Bethesda)">
        <title>Whole-genome sequence and methylome profiling of the almond [Prunus dulcis (Mill.) D.A. Webb] cultivar 'Nonpareil'.</title>
        <authorList>
            <person name="D'Amico-Willman K.M."/>
            <person name="Ouma W.Z."/>
            <person name="Meulia T."/>
            <person name="Sideli G.M."/>
            <person name="Gradziel T.M."/>
            <person name="Fresnedo-Ramirez J."/>
        </authorList>
    </citation>
    <scope>NUCLEOTIDE SEQUENCE [LARGE SCALE GENOMIC DNA]</scope>
    <source>
        <strain evidence="11">Clone GOH B32 T37-40</strain>
    </source>
</reference>
<dbReference type="SUPFAM" id="SSF52058">
    <property type="entry name" value="L domain-like"/>
    <property type="match status" value="1"/>
</dbReference>
<evidence type="ECO:0000256" key="9">
    <source>
        <dbReference type="ARBA" id="ARBA00023180"/>
    </source>
</evidence>
<evidence type="ECO:0000259" key="10">
    <source>
        <dbReference type="Pfam" id="PF08263"/>
    </source>
</evidence>
<dbReference type="Gene3D" id="3.80.10.10">
    <property type="entry name" value="Ribonuclease Inhibitor"/>
    <property type="match status" value="1"/>
</dbReference>
<keyword evidence="8" id="KW-0675">Receptor</keyword>
<evidence type="ECO:0000313" key="11">
    <source>
        <dbReference type="EMBL" id="KAI5335981.1"/>
    </source>
</evidence>
<keyword evidence="2" id="KW-0433">Leucine-rich repeat</keyword>
<keyword evidence="9" id="KW-0325">Glycoprotein</keyword>
<dbReference type="PANTHER" id="PTHR48061:SF12">
    <property type="entry name" value="DISEASE RESISTANCE LIKE PROTEIN"/>
    <property type="match status" value="1"/>
</dbReference>
<keyword evidence="7" id="KW-0472">Membrane</keyword>
<protein>
    <recommendedName>
        <fullName evidence="10">Leucine-rich repeat-containing N-terminal plant-type domain-containing protein</fullName>
    </recommendedName>
</protein>
<dbReference type="InterPro" id="IPR032675">
    <property type="entry name" value="LRR_dom_sf"/>
</dbReference>
<comment type="subcellular location">
    <subcellularLocation>
        <location evidence="1">Membrane</location>
        <topology evidence="1">Single-pass type I membrane protein</topology>
    </subcellularLocation>
</comment>
<keyword evidence="3" id="KW-0812">Transmembrane</keyword>
<name>A0AAD4W3Q3_PRUDU</name>
<keyword evidence="4" id="KW-0732">Signal</keyword>
<gene>
    <name evidence="11" type="ORF">L3X38_026115</name>
</gene>
<dbReference type="Proteomes" id="UP001054821">
    <property type="component" value="Chromosome 4"/>
</dbReference>
<evidence type="ECO:0000256" key="5">
    <source>
        <dbReference type="ARBA" id="ARBA00022737"/>
    </source>
</evidence>
<evidence type="ECO:0000256" key="6">
    <source>
        <dbReference type="ARBA" id="ARBA00022989"/>
    </source>
</evidence>
<evidence type="ECO:0000256" key="3">
    <source>
        <dbReference type="ARBA" id="ARBA00022692"/>
    </source>
</evidence>
<accession>A0AAD4W3Q3</accession>
<sequence length="220" mass="24464">MAQPFSSTLYSFALTQCYSLFFICADSGEKWPCDECSALFKFKESFTVNKSASVHPFAFPKVASWKREGDQNRSNCCSWKGVECDEESGHIVGLDLSSSCLYGSLNSNSSLFQLVHLQRLDLSDNDFHFSEIPSRLGHDLTNLTYLNLSLSGFSGQLPTSLGEVKVGALHKVSMWDFVQVVVVATRVLEIRFGSWELRQVSGTSEVCLSSAGEKAWLPWC</sequence>
<comment type="caution">
    <text evidence="11">The sequence shown here is derived from an EMBL/GenBank/DDBJ whole genome shotgun (WGS) entry which is preliminary data.</text>
</comment>
<evidence type="ECO:0000256" key="7">
    <source>
        <dbReference type="ARBA" id="ARBA00023136"/>
    </source>
</evidence>
<dbReference type="InterPro" id="IPR046956">
    <property type="entry name" value="RLP23-like"/>
</dbReference>
<organism evidence="11 12">
    <name type="scientific">Prunus dulcis</name>
    <name type="common">Almond</name>
    <name type="synonym">Amygdalus dulcis</name>
    <dbReference type="NCBI Taxonomy" id="3755"/>
    <lineage>
        <taxon>Eukaryota</taxon>
        <taxon>Viridiplantae</taxon>
        <taxon>Streptophyta</taxon>
        <taxon>Embryophyta</taxon>
        <taxon>Tracheophyta</taxon>
        <taxon>Spermatophyta</taxon>
        <taxon>Magnoliopsida</taxon>
        <taxon>eudicotyledons</taxon>
        <taxon>Gunneridae</taxon>
        <taxon>Pentapetalae</taxon>
        <taxon>rosids</taxon>
        <taxon>fabids</taxon>
        <taxon>Rosales</taxon>
        <taxon>Rosaceae</taxon>
        <taxon>Amygdaloideae</taxon>
        <taxon>Amygdaleae</taxon>
        <taxon>Prunus</taxon>
    </lineage>
</organism>
<dbReference type="PANTHER" id="PTHR48061">
    <property type="entry name" value="LEUCINE-RICH REPEAT RECEPTOR PROTEIN KINASE EMS1-LIKE-RELATED"/>
    <property type="match status" value="1"/>
</dbReference>
<keyword evidence="5" id="KW-0677">Repeat</keyword>
<dbReference type="Pfam" id="PF08263">
    <property type="entry name" value="LRRNT_2"/>
    <property type="match status" value="1"/>
</dbReference>
<dbReference type="EMBL" id="JAJFAZ020000004">
    <property type="protein sequence ID" value="KAI5335981.1"/>
    <property type="molecule type" value="Genomic_DNA"/>
</dbReference>
<dbReference type="AlphaFoldDB" id="A0AAD4W3Q3"/>
<keyword evidence="12" id="KW-1185">Reference proteome</keyword>
<proteinExistence type="predicted"/>
<dbReference type="InterPro" id="IPR013210">
    <property type="entry name" value="LRR_N_plant-typ"/>
</dbReference>
<keyword evidence="6" id="KW-1133">Transmembrane helix</keyword>
<dbReference type="GO" id="GO:0016020">
    <property type="term" value="C:membrane"/>
    <property type="evidence" value="ECO:0007669"/>
    <property type="project" value="UniProtKB-SubCell"/>
</dbReference>
<feature type="domain" description="Leucine-rich repeat-containing N-terminal plant-type" evidence="10">
    <location>
        <begin position="35"/>
        <end position="85"/>
    </location>
</feature>
<evidence type="ECO:0000256" key="8">
    <source>
        <dbReference type="ARBA" id="ARBA00023170"/>
    </source>
</evidence>